<gene>
    <name evidence="11" type="ORF">A2876_01015</name>
</gene>
<dbReference type="SUPFAM" id="SSF52540">
    <property type="entry name" value="P-loop containing nucleoside triphosphate hydrolases"/>
    <property type="match status" value="1"/>
</dbReference>
<evidence type="ECO:0000256" key="4">
    <source>
        <dbReference type="ARBA" id="ARBA00022490"/>
    </source>
</evidence>
<dbReference type="GO" id="GO:0005524">
    <property type="term" value="F:ATP binding"/>
    <property type="evidence" value="ECO:0007669"/>
    <property type="project" value="UniProtKB-KW"/>
</dbReference>
<accession>A0A1F4YGS1</accession>
<evidence type="ECO:0000256" key="8">
    <source>
        <dbReference type="ARBA" id="ARBA00022840"/>
    </source>
</evidence>
<dbReference type="GO" id="GO:0005737">
    <property type="term" value="C:cytoplasm"/>
    <property type="evidence" value="ECO:0007669"/>
    <property type="project" value="UniProtKB-SubCell"/>
</dbReference>
<comment type="subcellular location">
    <subcellularLocation>
        <location evidence="1">Cytoplasm</location>
    </subcellularLocation>
</comment>
<dbReference type="CDD" id="cd02019">
    <property type="entry name" value="NK"/>
    <property type="match status" value="1"/>
</dbReference>
<dbReference type="NCBIfam" id="TIGR00150">
    <property type="entry name" value="T6A_YjeE"/>
    <property type="match status" value="1"/>
</dbReference>
<comment type="caution">
    <text evidence="11">The sequence shown here is derived from an EMBL/GenBank/DDBJ whole genome shotgun (WGS) entry which is preliminary data.</text>
</comment>
<dbReference type="Gene3D" id="3.40.50.300">
    <property type="entry name" value="P-loop containing nucleotide triphosphate hydrolases"/>
    <property type="match status" value="1"/>
</dbReference>
<dbReference type="PANTHER" id="PTHR33540:SF2">
    <property type="entry name" value="TRNA THREONYLCARBAMOYLADENOSINE BIOSYNTHESIS PROTEIN TSAE"/>
    <property type="match status" value="1"/>
</dbReference>
<evidence type="ECO:0000256" key="6">
    <source>
        <dbReference type="ARBA" id="ARBA00022723"/>
    </source>
</evidence>
<dbReference type="AlphaFoldDB" id="A0A1F4YGS1"/>
<comment type="similarity">
    <text evidence="2">Belongs to the TsaE family.</text>
</comment>
<organism evidence="11 12">
    <name type="scientific">Candidatus Amesbacteria bacterium RIFCSPHIGHO2_01_FULL_48_32b</name>
    <dbReference type="NCBI Taxonomy" id="1797253"/>
    <lineage>
        <taxon>Bacteria</taxon>
        <taxon>Candidatus Amesiibacteriota</taxon>
    </lineage>
</organism>
<evidence type="ECO:0000256" key="2">
    <source>
        <dbReference type="ARBA" id="ARBA00007599"/>
    </source>
</evidence>
<keyword evidence="5" id="KW-0819">tRNA processing</keyword>
<evidence type="ECO:0000313" key="11">
    <source>
        <dbReference type="EMBL" id="OGC93111.1"/>
    </source>
</evidence>
<dbReference type="GO" id="GO:0002949">
    <property type="term" value="P:tRNA threonylcarbamoyladenosine modification"/>
    <property type="evidence" value="ECO:0007669"/>
    <property type="project" value="InterPro"/>
</dbReference>
<evidence type="ECO:0000256" key="5">
    <source>
        <dbReference type="ARBA" id="ARBA00022694"/>
    </source>
</evidence>
<proteinExistence type="inferred from homology"/>
<evidence type="ECO:0000313" key="12">
    <source>
        <dbReference type="Proteomes" id="UP000178176"/>
    </source>
</evidence>
<evidence type="ECO:0000256" key="10">
    <source>
        <dbReference type="ARBA" id="ARBA00032441"/>
    </source>
</evidence>
<dbReference type="EMBL" id="MEXH01000002">
    <property type="protein sequence ID" value="OGC93111.1"/>
    <property type="molecule type" value="Genomic_DNA"/>
</dbReference>
<dbReference type="GO" id="GO:0046872">
    <property type="term" value="F:metal ion binding"/>
    <property type="evidence" value="ECO:0007669"/>
    <property type="project" value="UniProtKB-KW"/>
</dbReference>
<keyword evidence="9" id="KW-0460">Magnesium</keyword>
<evidence type="ECO:0000256" key="3">
    <source>
        <dbReference type="ARBA" id="ARBA00019010"/>
    </source>
</evidence>
<dbReference type="Proteomes" id="UP000178176">
    <property type="component" value="Unassembled WGS sequence"/>
</dbReference>
<evidence type="ECO:0000256" key="1">
    <source>
        <dbReference type="ARBA" id="ARBA00004496"/>
    </source>
</evidence>
<keyword evidence="4" id="KW-0963">Cytoplasm</keyword>
<dbReference type="InterPro" id="IPR027417">
    <property type="entry name" value="P-loop_NTPase"/>
</dbReference>
<name>A0A1F4YGS1_9BACT</name>
<evidence type="ECO:0000256" key="7">
    <source>
        <dbReference type="ARBA" id="ARBA00022741"/>
    </source>
</evidence>
<dbReference type="PANTHER" id="PTHR33540">
    <property type="entry name" value="TRNA THREONYLCARBAMOYLADENOSINE BIOSYNTHESIS PROTEIN TSAE"/>
    <property type="match status" value="1"/>
</dbReference>
<evidence type="ECO:0000256" key="9">
    <source>
        <dbReference type="ARBA" id="ARBA00022842"/>
    </source>
</evidence>
<keyword evidence="11" id="KW-0808">Transferase</keyword>
<keyword evidence="6" id="KW-0479">Metal-binding</keyword>
<keyword evidence="7" id="KW-0547">Nucleotide-binding</keyword>
<protein>
    <recommendedName>
        <fullName evidence="3">tRNA threonylcarbamoyladenosine biosynthesis protein TsaE</fullName>
    </recommendedName>
    <alternativeName>
        <fullName evidence="10">t(6)A37 threonylcarbamoyladenosine biosynthesis protein TsaE</fullName>
    </alternativeName>
</protein>
<dbReference type="GO" id="GO:0016740">
    <property type="term" value="F:transferase activity"/>
    <property type="evidence" value="ECO:0007669"/>
    <property type="project" value="UniProtKB-KW"/>
</dbReference>
<dbReference type="InterPro" id="IPR003442">
    <property type="entry name" value="T6A_TsaE"/>
</dbReference>
<keyword evidence="8" id="KW-0067">ATP-binding</keyword>
<sequence length="139" mass="16015">MITRQISSKKELGIVAREIWQMKPGIIALEGPMGAGKTAFTKELAKIMGVKDEIVSPTFVLHRPYGNFHHIDCWRMESGGELEQLGFEKMLGFDSVTVIEWADRVKETVLKYKGRGKIVWVKFEYGHKKNERRISYENI</sequence>
<reference evidence="11 12" key="1">
    <citation type="journal article" date="2016" name="Nat. Commun.">
        <title>Thousands of microbial genomes shed light on interconnected biogeochemical processes in an aquifer system.</title>
        <authorList>
            <person name="Anantharaman K."/>
            <person name="Brown C.T."/>
            <person name="Hug L.A."/>
            <person name="Sharon I."/>
            <person name="Castelle C.J."/>
            <person name="Probst A.J."/>
            <person name="Thomas B.C."/>
            <person name="Singh A."/>
            <person name="Wilkins M.J."/>
            <person name="Karaoz U."/>
            <person name="Brodie E.L."/>
            <person name="Williams K.H."/>
            <person name="Hubbard S.S."/>
            <person name="Banfield J.F."/>
        </authorList>
    </citation>
    <scope>NUCLEOTIDE SEQUENCE [LARGE SCALE GENOMIC DNA]</scope>
</reference>
<dbReference type="Pfam" id="PF02367">
    <property type="entry name" value="TsaE"/>
    <property type="match status" value="1"/>
</dbReference>